<feature type="transmembrane region" description="Helical" evidence="5">
    <location>
        <begin position="41"/>
        <end position="59"/>
    </location>
</feature>
<dbReference type="EMBL" id="ML769426">
    <property type="protein sequence ID" value="KAE9403345.1"/>
    <property type="molecule type" value="Genomic_DNA"/>
</dbReference>
<feature type="transmembrane region" description="Helical" evidence="5">
    <location>
        <begin position="283"/>
        <end position="304"/>
    </location>
</feature>
<feature type="transmembrane region" description="Helical" evidence="5">
    <location>
        <begin position="179"/>
        <end position="203"/>
    </location>
</feature>
<evidence type="ECO:0000256" key="4">
    <source>
        <dbReference type="ARBA" id="ARBA00023136"/>
    </source>
</evidence>
<evidence type="ECO:0000256" key="3">
    <source>
        <dbReference type="ARBA" id="ARBA00022989"/>
    </source>
</evidence>
<name>A0A6A4I3H5_9AGAR</name>
<evidence type="ECO:0000256" key="2">
    <source>
        <dbReference type="ARBA" id="ARBA00022692"/>
    </source>
</evidence>
<reference evidence="6" key="1">
    <citation type="journal article" date="2019" name="Environ. Microbiol.">
        <title>Fungal ecological strategies reflected in gene transcription - a case study of two litter decomposers.</title>
        <authorList>
            <person name="Barbi F."/>
            <person name="Kohler A."/>
            <person name="Barry K."/>
            <person name="Baskaran P."/>
            <person name="Daum C."/>
            <person name="Fauchery L."/>
            <person name="Ihrmark K."/>
            <person name="Kuo A."/>
            <person name="LaButti K."/>
            <person name="Lipzen A."/>
            <person name="Morin E."/>
            <person name="Grigoriev I.V."/>
            <person name="Henrissat B."/>
            <person name="Lindahl B."/>
            <person name="Martin F."/>
        </authorList>
    </citation>
    <scope>NUCLEOTIDE SEQUENCE</scope>
    <source>
        <strain evidence="6">JB14</strain>
    </source>
</reference>
<dbReference type="GO" id="GO:0005886">
    <property type="term" value="C:plasma membrane"/>
    <property type="evidence" value="ECO:0007669"/>
    <property type="project" value="TreeGrafter"/>
</dbReference>
<keyword evidence="7" id="KW-1185">Reference proteome</keyword>
<evidence type="ECO:0000256" key="5">
    <source>
        <dbReference type="SAM" id="Phobius"/>
    </source>
</evidence>
<feature type="transmembrane region" description="Helical" evidence="5">
    <location>
        <begin position="65"/>
        <end position="84"/>
    </location>
</feature>
<evidence type="ECO:0000313" key="7">
    <source>
        <dbReference type="Proteomes" id="UP000799118"/>
    </source>
</evidence>
<feature type="transmembrane region" description="Helical" evidence="5">
    <location>
        <begin position="6"/>
        <end position="29"/>
    </location>
</feature>
<evidence type="ECO:0000256" key="1">
    <source>
        <dbReference type="ARBA" id="ARBA00004141"/>
    </source>
</evidence>
<feature type="transmembrane region" description="Helical" evidence="5">
    <location>
        <begin position="258"/>
        <end position="277"/>
    </location>
</feature>
<dbReference type="Proteomes" id="UP000799118">
    <property type="component" value="Unassembled WGS sequence"/>
</dbReference>
<dbReference type="InterPro" id="IPR036259">
    <property type="entry name" value="MFS_trans_sf"/>
</dbReference>
<sequence>MSPRASIYTRLSTTSVLSSIFVAVSAFPISRIIDIWGRTKGFILMLFICTLGLILTAACTNVETYVFYGVGYSGLNFVISIIVADMTQPQNRMIAYGINSTPSIATTFAGPSIAESFLTLALGNGLLVLSPSFFLWSIPLAAIVSTNEKARRLGTIAPRAASGRTWAQSFIHYAIEVDAIGLFLIIIGFALVLLPFTLAASAINGWRNWLYYSHACSRCYPLPHFAAGRNGCVFESAYTYLHRLVHVHRTDRTGRFKWMGIAAVPVSTLATAYMIYFRHPGVLINWVVMRQLLIALSGGCLFMAEQVAVMAAVSHQEIAAVLALEGVFSDIGVSIGEAISGATWTNVLPKKLAEYLPEDQQANLAEIYGAAFRRLLIAGVCFMPIAFISVFWRDIELKKVHQTKGMIF</sequence>
<proteinExistence type="predicted"/>
<evidence type="ECO:0000313" key="6">
    <source>
        <dbReference type="EMBL" id="KAE9403345.1"/>
    </source>
</evidence>
<dbReference type="PANTHER" id="PTHR23501">
    <property type="entry name" value="MAJOR FACILITATOR SUPERFAMILY"/>
    <property type="match status" value="1"/>
</dbReference>
<dbReference type="Gene3D" id="1.20.1250.20">
    <property type="entry name" value="MFS general substrate transporter like domains"/>
    <property type="match status" value="1"/>
</dbReference>
<feature type="transmembrane region" description="Helical" evidence="5">
    <location>
        <begin position="375"/>
        <end position="392"/>
    </location>
</feature>
<evidence type="ECO:0008006" key="8">
    <source>
        <dbReference type="Google" id="ProtNLM"/>
    </source>
</evidence>
<dbReference type="SUPFAM" id="SSF103473">
    <property type="entry name" value="MFS general substrate transporter"/>
    <property type="match status" value="1"/>
</dbReference>
<dbReference type="OrthoDB" id="2241241at2759"/>
<accession>A0A6A4I3H5</accession>
<gene>
    <name evidence="6" type="ORF">BT96DRAFT_1017053</name>
</gene>
<feature type="transmembrane region" description="Helical" evidence="5">
    <location>
        <begin position="117"/>
        <end position="138"/>
    </location>
</feature>
<protein>
    <recommendedName>
        <fullName evidence="8">MFS general substrate transporter</fullName>
    </recommendedName>
</protein>
<comment type="subcellular location">
    <subcellularLocation>
        <location evidence="1">Membrane</location>
        <topology evidence="1">Multi-pass membrane protein</topology>
    </subcellularLocation>
</comment>
<dbReference type="PANTHER" id="PTHR23501:SF55">
    <property type="entry name" value="SIDEROPHORE IRON TRANSPORTER, PUTATIVE (AFU_ORTHOLOGUE AFUA_3G03440)-RELATED"/>
    <property type="match status" value="1"/>
</dbReference>
<dbReference type="AlphaFoldDB" id="A0A6A4I3H5"/>
<keyword evidence="3 5" id="KW-1133">Transmembrane helix</keyword>
<organism evidence="6 7">
    <name type="scientific">Gymnopus androsaceus JB14</name>
    <dbReference type="NCBI Taxonomy" id="1447944"/>
    <lineage>
        <taxon>Eukaryota</taxon>
        <taxon>Fungi</taxon>
        <taxon>Dikarya</taxon>
        <taxon>Basidiomycota</taxon>
        <taxon>Agaricomycotina</taxon>
        <taxon>Agaricomycetes</taxon>
        <taxon>Agaricomycetidae</taxon>
        <taxon>Agaricales</taxon>
        <taxon>Marasmiineae</taxon>
        <taxon>Omphalotaceae</taxon>
        <taxon>Gymnopus</taxon>
    </lineage>
</organism>
<keyword evidence="2 5" id="KW-0812">Transmembrane</keyword>
<dbReference type="GO" id="GO:0022857">
    <property type="term" value="F:transmembrane transporter activity"/>
    <property type="evidence" value="ECO:0007669"/>
    <property type="project" value="TreeGrafter"/>
</dbReference>
<keyword evidence="4 5" id="KW-0472">Membrane</keyword>